<accession>A0AB34JKT2</accession>
<evidence type="ECO:0000256" key="1">
    <source>
        <dbReference type="SAM" id="MobiDB-lite"/>
    </source>
</evidence>
<dbReference type="GO" id="GO:0016279">
    <property type="term" value="F:protein-lysine N-methyltransferase activity"/>
    <property type="evidence" value="ECO:0007669"/>
    <property type="project" value="TreeGrafter"/>
</dbReference>
<evidence type="ECO:0000313" key="3">
    <source>
        <dbReference type="EMBL" id="KAL1521530.1"/>
    </source>
</evidence>
<dbReference type="PANTHER" id="PTHR13271:SF137">
    <property type="entry name" value="SET DOMAIN-CONTAINING PROTEIN"/>
    <property type="match status" value="1"/>
</dbReference>
<dbReference type="CDD" id="cd10527">
    <property type="entry name" value="SET_LSMT"/>
    <property type="match status" value="1"/>
</dbReference>
<evidence type="ECO:0000259" key="2">
    <source>
        <dbReference type="PROSITE" id="PS50280"/>
    </source>
</evidence>
<dbReference type="Pfam" id="PF00856">
    <property type="entry name" value="SET"/>
    <property type="match status" value="2"/>
</dbReference>
<feature type="domain" description="SET" evidence="2">
    <location>
        <begin position="1"/>
        <end position="246"/>
    </location>
</feature>
<dbReference type="PANTHER" id="PTHR13271">
    <property type="entry name" value="UNCHARACTERIZED PUTATIVE METHYLTRANSFERASE"/>
    <property type="match status" value="1"/>
</dbReference>
<dbReference type="Gene3D" id="3.90.1410.10">
    <property type="entry name" value="set domain protein methyltransferase, domain 1"/>
    <property type="match status" value="1"/>
</dbReference>
<dbReference type="InterPro" id="IPR001214">
    <property type="entry name" value="SET_dom"/>
</dbReference>
<dbReference type="EMBL" id="JBGBPQ010000007">
    <property type="protein sequence ID" value="KAL1521530.1"/>
    <property type="molecule type" value="Genomic_DNA"/>
</dbReference>
<protein>
    <recommendedName>
        <fullName evidence="2">SET domain-containing protein</fullName>
    </recommendedName>
</protein>
<dbReference type="SMART" id="SM00317">
    <property type="entry name" value="SET"/>
    <property type="match status" value="2"/>
</dbReference>
<reference evidence="3 4" key="1">
    <citation type="journal article" date="2024" name="Science">
        <title>Giant polyketide synthase enzymes in the biosynthesis of giant marine polyether toxins.</title>
        <authorList>
            <person name="Fallon T.R."/>
            <person name="Shende V.V."/>
            <person name="Wierzbicki I.H."/>
            <person name="Pendleton A.L."/>
            <person name="Watervoot N.F."/>
            <person name="Auber R.P."/>
            <person name="Gonzalez D.J."/>
            <person name="Wisecaver J.H."/>
            <person name="Moore B.S."/>
        </authorList>
    </citation>
    <scope>NUCLEOTIDE SEQUENCE [LARGE SCALE GENOMIC DNA]</scope>
    <source>
        <strain evidence="3 4">12B1</strain>
    </source>
</reference>
<gene>
    <name evidence="3" type="ORF">AB1Y20_021189</name>
</gene>
<dbReference type="InterPro" id="IPR046341">
    <property type="entry name" value="SET_dom_sf"/>
</dbReference>
<dbReference type="PROSITE" id="PS50280">
    <property type="entry name" value="SET"/>
    <property type="match status" value="2"/>
</dbReference>
<proteinExistence type="predicted"/>
<keyword evidence="4" id="KW-1185">Reference proteome</keyword>
<dbReference type="SUPFAM" id="SSF82199">
    <property type="entry name" value="SET domain"/>
    <property type="match status" value="2"/>
</dbReference>
<dbReference type="InterPro" id="IPR050600">
    <property type="entry name" value="SETD3_SETD6_MTase"/>
</dbReference>
<dbReference type="Gene3D" id="2.170.270.10">
    <property type="entry name" value="SET domain"/>
    <property type="match status" value="1"/>
</dbReference>
<name>A0AB34JKT2_PRYPA</name>
<comment type="caution">
    <text evidence="3">The sequence shown here is derived from an EMBL/GenBank/DDBJ whole genome shotgun (WGS) entry which is preliminary data.</text>
</comment>
<dbReference type="CDD" id="cd20071">
    <property type="entry name" value="SET_SMYD"/>
    <property type="match status" value="1"/>
</dbReference>
<feature type="region of interest" description="Disordered" evidence="1">
    <location>
        <begin position="311"/>
        <end position="330"/>
    </location>
</feature>
<dbReference type="AlphaFoldDB" id="A0AB34JKT2"/>
<dbReference type="Proteomes" id="UP001515480">
    <property type="component" value="Unassembled WGS sequence"/>
</dbReference>
<feature type="domain" description="SET" evidence="2">
    <location>
        <begin position="496"/>
        <end position="671"/>
    </location>
</feature>
<evidence type="ECO:0000313" key="4">
    <source>
        <dbReference type="Proteomes" id="UP001515480"/>
    </source>
</evidence>
<organism evidence="3 4">
    <name type="scientific">Prymnesium parvum</name>
    <name type="common">Toxic golden alga</name>
    <dbReference type="NCBI Taxonomy" id="97485"/>
    <lineage>
        <taxon>Eukaryota</taxon>
        <taxon>Haptista</taxon>
        <taxon>Haptophyta</taxon>
        <taxon>Prymnesiophyceae</taxon>
        <taxon>Prymnesiales</taxon>
        <taxon>Prymnesiaceae</taxon>
        <taxon>Prymnesium</taxon>
    </lineage>
</organism>
<sequence>MLPALRGVALRGEGHERGLFATEAHPAHAELLAVPRPLLLTDADARGREPLLRHLATSALRWRPELQLVLFLLADRTRADASGSAAPFDDDPLPPPPASPLREYYASLPAAYDEVPLFWAEELVARLLPPAQASLVREAQRELRGLRALLQREAPHLLAAAAAAWRERGRAGDPLGWAFQTVRSRAFRVVVGGETRVALVPLADMVNHASGRGVNASWDFDEKAEAFVFRASRRIRAGEQIFSSYGAKSNSELLLQYGFVLPVDGVNGGSKAVLHDALLPLQLSAASALRCAADADRHASRKKRAALFHAYPPTASGEGGGEADGEGGEGGEARVLVRVRPVDGDGGALHALRLLRVAVARKRELQQLAAAAARSGLLPLGSDGAALPGEGCAPLGLENEVAATAALQAAIARELEVVRAFAPRKGRASSPAPGSRAYAAARVVEGTIATLRFLSTACEASIEALAAEPRLPLAVLVSSCGLAAQRTAEGSARLDRRLAVREIAGKGRGYVAAAPLRAGERVLVERPLVFRGGAESTRGGGADATSSASFRDRVVAQVLGSSSCSRLLRPPAQFPTLRSSISGVSDEEYSRAWAAAAANGFHDVDGKTGEDCFLLFAAVSVFNHSCCPNACLDTGVATHAATADDSALSRPTCVYVIRDVKPGEELSICYVPEWLSSTAPELRRAFIRHRFDFDCACPRCAGSSCDADGERTAAGAVSADGALTQVAPQAGDGVAEARELHRKLVAGVQDESRKLIGLQLRQYDSWEEALAATDEFWRVGSAHLAITHWMLHQVRSLRCLCLLEVGNRAVNAVMLIAEHLAAERQLVPRAHFQRLHTWRQFNAALSAVPEQLRQRVLDRAVAAFGPFDFDWLREVHGWLQSPGGVAQPDATSTV</sequence>